<gene>
    <name evidence="1" type="ORF">ACJRO7_018774</name>
</gene>
<dbReference type="AlphaFoldDB" id="A0ABD3KW38"/>
<keyword evidence="2" id="KW-1185">Reference proteome</keyword>
<evidence type="ECO:0000313" key="2">
    <source>
        <dbReference type="Proteomes" id="UP001634007"/>
    </source>
</evidence>
<dbReference type="EMBL" id="JBJKBG010000004">
    <property type="protein sequence ID" value="KAL3743552.1"/>
    <property type="molecule type" value="Genomic_DNA"/>
</dbReference>
<protein>
    <submittedName>
        <fullName evidence="1">Uncharacterized protein</fullName>
    </submittedName>
</protein>
<comment type="caution">
    <text evidence="1">The sequence shown here is derived from an EMBL/GenBank/DDBJ whole genome shotgun (WGS) entry which is preliminary data.</text>
</comment>
<sequence length="99" mass="10643">MAGWLMVADAVPDCKEIEELLGGRVSRPFRSGFGLCPGTNSRKANALCWFGAVAGGLTSTVQRAEKDRYNAFPETGLSDLVAKFEVLCSKRVVPASEFS</sequence>
<accession>A0ABD3KW38</accession>
<name>A0ABD3KW38_EUCGL</name>
<dbReference type="Proteomes" id="UP001634007">
    <property type="component" value="Unassembled WGS sequence"/>
</dbReference>
<reference evidence="1 2" key="1">
    <citation type="submission" date="2024-11" db="EMBL/GenBank/DDBJ databases">
        <title>Chromosome-level genome assembly of Eucalyptus globulus Labill. provides insights into its genome evolution.</title>
        <authorList>
            <person name="Li X."/>
        </authorList>
    </citation>
    <scope>NUCLEOTIDE SEQUENCE [LARGE SCALE GENOMIC DNA]</scope>
    <source>
        <strain evidence="1">CL2024</strain>
        <tissue evidence="1">Fresh tender leaves</tissue>
    </source>
</reference>
<proteinExistence type="predicted"/>
<evidence type="ECO:0000313" key="1">
    <source>
        <dbReference type="EMBL" id="KAL3743552.1"/>
    </source>
</evidence>
<organism evidence="1 2">
    <name type="scientific">Eucalyptus globulus</name>
    <name type="common">Tasmanian blue gum</name>
    <dbReference type="NCBI Taxonomy" id="34317"/>
    <lineage>
        <taxon>Eukaryota</taxon>
        <taxon>Viridiplantae</taxon>
        <taxon>Streptophyta</taxon>
        <taxon>Embryophyta</taxon>
        <taxon>Tracheophyta</taxon>
        <taxon>Spermatophyta</taxon>
        <taxon>Magnoliopsida</taxon>
        <taxon>eudicotyledons</taxon>
        <taxon>Gunneridae</taxon>
        <taxon>Pentapetalae</taxon>
        <taxon>rosids</taxon>
        <taxon>malvids</taxon>
        <taxon>Myrtales</taxon>
        <taxon>Myrtaceae</taxon>
        <taxon>Myrtoideae</taxon>
        <taxon>Eucalypteae</taxon>
        <taxon>Eucalyptus</taxon>
    </lineage>
</organism>